<evidence type="ECO:0000256" key="2">
    <source>
        <dbReference type="ARBA" id="ARBA00022722"/>
    </source>
</evidence>
<accession>A0A1G4VGA3</accession>
<gene>
    <name evidence="7" type="ORF">SAMN02927925_00988</name>
</gene>
<dbReference type="RefSeq" id="WP_023576570.1">
    <property type="nucleotide sequence ID" value="NZ_CBCSBQ010000017.1"/>
</dbReference>
<dbReference type="SUPFAM" id="SSF54060">
    <property type="entry name" value="His-Me finger endonucleases"/>
    <property type="match status" value="1"/>
</dbReference>
<dbReference type="InterPro" id="IPR026444">
    <property type="entry name" value="Secre_tail"/>
</dbReference>
<dbReference type="AlphaFoldDB" id="A0A1G4VGA3"/>
<dbReference type="Gene3D" id="2.60.40.2030">
    <property type="match status" value="1"/>
</dbReference>
<dbReference type="NCBIfam" id="TIGR04183">
    <property type="entry name" value="Por_Secre_tail"/>
    <property type="match status" value="1"/>
</dbReference>
<dbReference type="Pfam" id="PF04231">
    <property type="entry name" value="Endonuclease_1"/>
    <property type="match status" value="1"/>
</dbReference>
<protein>
    <submittedName>
        <fullName evidence="7">Por secretion system C-terminal sorting domain-containing protein</fullName>
    </submittedName>
</protein>
<evidence type="ECO:0000256" key="1">
    <source>
        <dbReference type="ARBA" id="ARBA00006429"/>
    </source>
</evidence>
<dbReference type="InterPro" id="IPR044925">
    <property type="entry name" value="His-Me_finger_sf"/>
</dbReference>
<dbReference type="PANTHER" id="PTHR33607:SF2">
    <property type="entry name" value="ENDONUCLEASE-1"/>
    <property type="match status" value="1"/>
</dbReference>
<dbReference type="PANTHER" id="PTHR33607">
    <property type="entry name" value="ENDONUCLEASE-1"/>
    <property type="match status" value="1"/>
</dbReference>
<evidence type="ECO:0000313" key="8">
    <source>
        <dbReference type="Proteomes" id="UP000182124"/>
    </source>
</evidence>
<feature type="domain" description="Secretion system C-terminal sorting" evidence="6">
    <location>
        <begin position="601"/>
        <end position="668"/>
    </location>
</feature>
<feature type="signal peptide" evidence="5">
    <location>
        <begin position="1"/>
        <end position="20"/>
    </location>
</feature>
<proteinExistence type="inferred from homology"/>
<comment type="similarity">
    <text evidence="1">Belongs to the EndA/NucM nuclease family.</text>
</comment>
<dbReference type="InterPro" id="IPR038081">
    <property type="entry name" value="CalX-like_sf"/>
</dbReference>
<dbReference type="EMBL" id="FMTY01000002">
    <property type="protein sequence ID" value="SCX06351.1"/>
    <property type="molecule type" value="Genomic_DNA"/>
</dbReference>
<keyword evidence="4" id="KW-0378">Hydrolase</keyword>
<dbReference type="InterPro" id="IPR007346">
    <property type="entry name" value="Endonuclease-I"/>
</dbReference>
<sequence>MIKKLLLLLFVALVSNATFGQLVINELDPDTPSIDVLEFVEIKSDTPSFALDGYVLVFFNATSTAPYAGTLSYLAVDLDGYSTDINGNFLVGNAQLSPSPSIIITNNIIQSGPDAVAIYLGNASDFPTNTPATAANLIDALVYSNNGTAQATALMTIFGETVSYNENVNGAATTQSIQRKTDGTYEVKAPTPGVNNDGSGIPINYVTVAFTQTSYNEGDSFNITFTASQPVQNETLIMNFTLNNGNFSMSDFSGGLTVSIPVGQTTTQTEIILTNDTVDEGDEELLFRFQPLPFGYVANNDNITIRIYDNDYQVNTWGTPLNPTYGVVSSTAPAGYYASLEGLSGAALKQALQDIIANPSVVRLHSYADIWEILRTADQNPENSNQVWCMYIEQPMAKIDQQSGSSIVGKWNREHIFCQSRGGFDVAQGDTADGIGVWNSTSATSTVDGVSDAHHIRAENGQENSSRNNKNYGPVATSTVYAGPIGTQGSWRGDVARAVFYMAVRFNGLNVVNGDPSEYLVDGVTPSGNIGDLATLLTWNTTDPSDDFELNRNNYVYTWQMNRNPFIDYPNLADYIWGSHAGEPWFSTLGTNDAAELKFLMYPNPANDRITISGIQGNAKAEVYSYTGQIVANQNFSDTTTLQLNLPSGMYFVKVTSENKTTTRKLIIR</sequence>
<dbReference type="STRING" id="329186.SAMN02927925_00988"/>
<organism evidence="7 8">
    <name type="scientific">Flavobacterium saliperosum</name>
    <dbReference type="NCBI Taxonomy" id="329186"/>
    <lineage>
        <taxon>Bacteria</taxon>
        <taxon>Pseudomonadati</taxon>
        <taxon>Bacteroidota</taxon>
        <taxon>Flavobacteriia</taxon>
        <taxon>Flavobacteriales</taxon>
        <taxon>Flavobacteriaceae</taxon>
        <taxon>Flavobacterium</taxon>
    </lineage>
</organism>
<dbReference type="GO" id="GO:0016787">
    <property type="term" value="F:hydrolase activity"/>
    <property type="evidence" value="ECO:0007669"/>
    <property type="project" value="UniProtKB-KW"/>
</dbReference>
<reference evidence="7 8" key="1">
    <citation type="submission" date="2016-10" db="EMBL/GenBank/DDBJ databases">
        <authorList>
            <person name="de Groot N.N."/>
        </authorList>
    </citation>
    <scope>NUCLEOTIDE SEQUENCE [LARGE SCALE GENOMIC DNA]</scope>
    <source>
        <strain evidence="7 8">CGMCC 1.3801</strain>
    </source>
</reference>
<keyword evidence="3 5" id="KW-0732">Signal</keyword>
<dbReference type="Pfam" id="PF18962">
    <property type="entry name" value="Por_Secre_tail"/>
    <property type="match status" value="1"/>
</dbReference>
<evidence type="ECO:0000259" key="6">
    <source>
        <dbReference type="Pfam" id="PF18962"/>
    </source>
</evidence>
<dbReference type="SUPFAM" id="SSF141072">
    <property type="entry name" value="CalX-like"/>
    <property type="match status" value="1"/>
</dbReference>
<evidence type="ECO:0000256" key="5">
    <source>
        <dbReference type="SAM" id="SignalP"/>
    </source>
</evidence>
<dbReference type="eggNOG" id="COG2356">
    <property type="taxonomic scope" value="Bacteria"/>
</dbReference>
<name>A0A1G4VGA3_9FLAO</name>
<keyword evidence="2" id="KW-0540">Nuclease</keyword>
<feature type="chain" id="PRO_5010339540" evidence="5">
    <location>
        <begin position="21"/>
        <end position="669"/>
    </location>
</feature>
<dbReference type="GO" id="GO:0004518">
    <property type="term" value="F:nuclease activity"/>
    <property type="evidence" value="ECO:0007669"/>
    <property type="project" value="UniProtKB-KW"/>
</dbReference>
<evidence type="ECO:0000256" key="4">
    <source>
        <dbReference type="ARBA" id="ARBA00022801"/>
    </source>
</evidence>
<evidence type="ECO:0000313" key="7">
    <source>
        <dbReference type="EMBL" id="SCX06351.1"/>
    </source>
</evidence>
<evidence type="ECO:0000256" key="3">
    <source>
        <dbReference type="ARBA" id="ARBA00022729"/>
    </source>
</evidence>
<dbReference type="Proteomes" id="UP000182124">
    <property type="component" value="Unassembled WGS sequence"/>
</dbReference>